<dbReference type="AlphaFoldDB" id="A0A8X6MWR6"/>
<evidence type="ECO:0000256" key="1">
    <source>
        <dbReference type="SAM" id="MobiDB-lite"/>
    </source>
</evidence>
<reference evidence="2" key="1">
    <citation type="submission" date="2020-08" db="EMBL/GenBank/DDBJ databases">
        <title>Multicomponent nature underlies the extraordinary mechanical properties of spider dragline silk.</title>
        <authorList>
            <person name="Kono N."/>
            <person name="Nakamura H."/>
            <person name="Mori M."/>
            <person name="Yoshida Y."/>
            <person name="Ohtoshi R."/>
            <person name="Malay A.D."/>
            <person name="Moran D.A.P."/>
            <person name="Tomita M."/>
            <person name="Numata K."/>
            <person name="Arakawa K."/>
        </authorList>
    </citation>
    <scope>NUCLEOTIDE SEQUENCE</scope>
</reference>
<sequence length="89" mass="10352">MFYESRRVTATENHHEENRPKIGRQGASPACQTCQSHGKERSRREDVEFEKMLRGCPPHRRPGRASPVVESRPRYKVRPERSSSCSQML</sequence>
<proteinExistence type="predicted"/>
<feature type="region of interest" description="Disordered" evidence="1">
    <location>
        <begin position="1"/>
        <end position="89"/>
    </location>
</feature>
<evidence type="ECO:0000313" key="2">
    <source>
        <dbReference type="EMBL" id="GFS81668.1"/>
    </source>
</evidence>
<evidence type="ECO:0000313" key="3">
    <source>
        <dbReference type="Proteomes" id="UP000887013"/>
    </source>
</evidence>
<dbReference type="EMBL" id="BMAW01051646">
    <property type="protein sequence ID" value="GFS81668.1"/>
    <property type="molecule type" value="Genomic_DNA"/>
</dbReference>
<name>A0A8X6MWR6_NEPPI</name>
<protein>
    <submittedName>
        <fullName evidence="2">Uncharacterized protein</fullName>
    </submittedName>
</protein>
<keyword evidence="3" id="KW-1185">Reference proteome</keyword>
<accession>A0A8X6MWR6</accession>
<feature type="compositionally biased region" description="Basic and acidic residues" evidence="1">
    <location>
        <begin position="1"/>
        <end position="20"/>
    </location>
</feature>
<dbReference type="Proteomes" id="UP000887013">
    <property type="component" value="Unassembled WGS sequence"/>
</dbReference>
<organism evidence="2 3">
    <name type="scientific">Nephila pilipes</name>
    <name type="common">Giant wood spider</name>
    <name type="synonym">Nephila maculata</name>
    <dbReference type="NCBI Taxonomy" id="299642"/>
    <lineage>
        <taxon>Eukaryota</taxon>
        <taxon>Metazoa</taxon>
        <taxon>Ecdysozoa</taxon>
        <taxon>Arthropoda</taxon>
        <taxon>Chelicerata</taxon>
        <taxon>Arachnida</taxon>
        <taxon>Araneae</taxon>
        <taxon>Araneomorphae</taxon>
        <taxon>Entelegynae</taxon>
        <taxon>Araneoidea</taxon>
        <taxon>Nephilidae</taxon>
        <taxon>Nephila</taxon>
    </lineage>
</organism>
<gene>
    <name evidence="2" type="ORF">NPIL_253731</name>
</gene>
<feature type="compositionally biased region" description="Basic and acidic residues" evidence="1">
    <location>
        <begin position="37"/>
        <end position="53"/>
    </location>
</feature>
<comment type="caution">
    <text evidence="2">The sequence shown here is derived from an EMBL/GenBank/DDBJ whole genome shotgun (WGS) entry which is preliminary data.</text>
</comment>
<feature type="compositionally biased region" description="Basic and acidic residues" evidence="1">
    <location>
        <begin position="71"/>
        <end position="81"/>
    </location>
</feature>